<dbReference type="Proteomes" id="UP000503251">
    <property type="component" value="Chromosome"/>
</dbReference>
<dbReference type="RefSeq" id="WP_171266317.1">
    <property type="nucleotide sequence ID" value="NZ_CP039543.1"/>
</dbReference>
<organism evidence="1 2">
    <name type="scientific">Oceanidesulfovibrio marinus</name>
    <dbReference type="NCBI Taxonomy" id="370038"/>
    <lineage>
        <taxon>Bacteria</taxon>
        <taxon>Pseudomonadati</taxon>
        <taxon>Thermodesulfobacteriota</taxon>
        <taxon>Desulfovibrionia</taxon>
        <taxon>Desulfovibrionales</taxon>
        <taxon>Desulfovibrionaceae</taxon>
        <taxon>Oceanidesulfovibrio</taxon>
    </lineage>
</organism>
<name>A0ABX6NAI0_9BACT</name>
<proteinExistence type="predicted"/>
<reference evidence="1 2" key="1">
    <citation type="submission" date="2019-04" db="EMBL/GenBank/DDBJ databases">
        <title>Isolation and culture of sulfate reducing bacteria from the cold seep of the South China Sea.</title>
        <authorList>
            <person name="Sun C."/>
            <person name="Liu R."/>
        </authorList>
    </citation>
    <scope>NUCLEOTIDE SEQUENCE [LARGE SCALE GENOMIC DNA]</scope>
    <source>
        <strain evidence="1 2">CS1</strain>
    </source>
</reference>
<accession>A0ABX6NAI0</accession>
<dbReference type="EMBL" id="CP039543">
    <property type="protein sequence ID" value="QJT07591.1"/>
    <property type="molecule type" value="Genomic_DNA"/>
</dbReference>
<keyword evidence="2" id="KW-1185">Reference proteome</keyword>
<evidence type="ECO:0000313" key="2">
    <source>
        <dbReference type="Proteomes" id="UP000503251"/>
    </source>
</evidence>
<evidence type="ECO:0008006" key="3">
    <source>
        <dbReference type="Google" id="ProtNLM"/>
    </source>
</evidence>
<dbReference type="Gene3D" id="3.30.450.20">
    <property type="entry name" value="PAS domain"/>
    <property type="match status" value="1"/>
</dbReference>
<protein>
    <recommendedName>
        <fullName evidence="3">Chemotaxis protein CheW</fullName>
    </recommendedName>
</protein>
<gene>
    <name evidence="1" type="ORF">E8L03_01050</name>
</gene>
<sequence>MEDVAARLFAPLINDMGATKEKYIGIQESLVDAILFEMAKKTVFEVTDAAKFAINILKRNLFERTADVGYLATDAEIVNLLRMALDSADSQELDGQRERIRARLAEYQYEYTVYDEIVIVDRNGVVQANLDPNNRIARSNDPCLSEAQAIDLHSRHDEDKYIEFFRPTDLKPGRGDTLVYAQKIEDPNTHAALGTLCLCFSFDDEMAGIFKDLSQGNEQMVVAILNENGAVLSSSETGILPKGSRVDVDIKADFRIMPFQGKSYIVSTVATDGYQGFYGLTWYGLAMMDVSAAFRQEHSEFGLEQAFLQNLHSFSGELSIIKDESDDLLADMKLDSINGQVKAARHMADGFVEVLRFVDWIGDEIDDLFSEAIRNLQKTVVTSLFGELEFRAFQGNNIADRNLYERANDVCWWALTPLFRQLLTRHADQSLNDGERHSLTANLQYINNLYTPYLRLVLADTNGTVVAVSNPPEELEERLVKDGLPTGQELVGTQLERGLVKRALELKSSKEYAVSCFEPTPLYGGRPTYVYTTAVRHPEVADRVVGVIQIVFDAEPQFMSMLSDILPRDEKKRILDGSFGVFADRHKMVIASTSDAFQPGTTLRLPDALFSGANSERSSSVVQMDGSSYAVGRQISSGYREYKCSDGYDNDIVCLIFVPL</sequence>
<evidence type="ECO:0000313" key="1">
    <source>
        <dbReference type="EMBL" id="QJT07591.1"/>
    </source>
</evidence>